<geneLocation type="plasmid" evidence="1 2">
    <name>1</name>
</geneLocation>
<evidence type="ECO:0000313" key="2">
    <source>
        <dbReference type="Proteomes" id="UP000058074"/>
    </source>
</evidence>
<dbReference type="PATRIC" id="fig|33050.5.peg.4741"/>
<dbReference type="OrthoDB" id="7406602at2"/>
<name>A0A0N9UT38_SPHMC</name>
<protein>
    <submittedName>
        <fullName evidence="1">Uncharacterized protein</fullName>
    </submittedName>
</protein>
<reference evidence="1 2" key="1">
    <citation type="journal article" date="2015" name="Genome Announc.">
        <title>Complete Genome Sequence of Polypropylene Glycol- and Polyethylene Glycol-Degrading Sphingopyxis macrogoltabida Strain EY-1.</title>
        <authorList>
            <person name="Ohtsubo Y."/>
            <person name="Nagata Y."/>
            <person name="Numata M."/>
            <person name="Tsuchikane K."/>
            <person name="Hosoyama A."/>
            <person name="Yamazoe A."/>
            <person name="Tsuda M."/>
            <person name="Fujita N."/>
            <person name="Kawai F."/>
        </authorList>
    </citation>
    <scope>NUCLEOTIDE SEQUENCE [LARGE SCALE GENOMIC DNA]</scope>
    <source>
        <strain evidence="1 2">EY-1</strain>
        <plasmid evidence="1">1</plasmid>
    </source>
</reference>
<evidence type="ECO:0000313" key="1">
    <source>
        <dbReference type="EMBL" id="ALH83104.1"/>
    </source>
</evidence>
<proteinExistence type="predicted"/>
<keyword evidence="1" id="KW-0614">Plasmid</keyword>
<dbReference type="AlphaFoldDB" id="A0A0N9UT38"/>
<gene>
    <name evidence="1" type="ORF">AN936_23445</name>
</gene>
<dbReference type="Proteomes" id="UP000058074">
    <property type="component" value="Plasmid 1"/>
</dbReference>
<accession>A0A0N9UT38</accession>
<sequence length="163" mass="18058">MCEGTEDGVASRAHSVNQLYAALIKEQMRLQNTSLRKLTDEGVIKESRRKKFFDKVEDGNLTIDEFQRVLLHLKIDPIRAGLVLLCYESASSYEDPCCETTALVAVALAARLPSELAACEGQFETIRQSLCDTIARKTSSAIAKHHMSLESRHNGGGFEHAYA</sequence>
<dbReference type="EMBL" id="CP012701">
    <property type="protein sequence ID" value="ALH83104.1"/>
    <property type="molecule type" value="Genomic_DNA"/>
</dbReference>
<organism evidence="1 2">
    <name type="scientific">Sphingopyxis macrogoltabida</name>
    <name type="common">Sphingomonas macrogoltabidus</name>
    <dbReference type="NCBI Taxonomy" id="33050"/>
    <lineage>
        <taxon>Bacteria</taxon>
        <taxon>Pseudomonadati</taxon>
        <taxon>Pseudomonadota</taxon>
        <taxon>Alphaproteobacteria</taxon>
        <taxon>Sphingomonadales</taxon>
        <taxon>Sphingomonadaceae</taxon>
        <taxon>Sphingopyxis</taxon>
    </lineage>
</organism>
<dbReference type="KEGG" id="smag:AN936_23445"/>